<reference evidence="3" key="1">
    <citation type="journal article" date="2010" name="Genome Biol.">
        <title>Genome sequence of the necrotrophic plant pathogen Pythium ultimum reveals original pathogenicity mechanisms and effector repertoire.</title>
        <authorList>
            <person name="Levesque C.A."/>
            <person name="Brouwer H."/>
            <person name="Cano L."/>
            <person name="Hamilton J.P."/>
            <person name="Holt C."/>
            <person name="Huitema E."/>
            <person name="Raffaele S."/>
            <person name="Robideau G.P."/>
            <person name="Thines M."/>
            <person name="Win J."/>
            <person name="Zerillo M.M."/>
            <person name="Beakes G.W."/>
            <person name="Boore J.L."/>
            <person name="Busam D."/>
            <person name="Dumas B."/>
            <person name="Ferriera S."/>
            <person name="Fuerstenberg S.I."/>
            <person name="Gachon C.M."/>
            <person name="Gaulin E."/>
            <person name="Govers F."/>
            <person name="Grenville-Briggs L."/>
            <person name="Horner N."/>
            <person name="Hostetler J."/>
            <person name="Jiang R.H."/>
            <person name="Johnson J."/>
            <person name="Krajaejun T."/>
            <person name="Lin H."/>
            <person name="Meijer H.J."/>
            <person name="Moore B."/>
            <person name="Morris P."/>
            <person name="Phuntmart V."/>
            <person name="Puiu D."/>
            <person name="Shetty J."/>
            <person name="Stajich J.E."/>
            <person name="Tripathy S."/>
            <person name="Wawra S."/>
            <person name="van West P."/>
            <person name="Whitty B.R."/>
            <person name="Coutinho P.M."/>
            <person name="Henrissat B."/>
            <person name="Martin F."/>
            <person name="Thomas P.D."/>
            <person name="Tyler B.M."/>
            <person name="De Vries R.P."/>
            <person name="Kamoun S."/>
            <person name="Yandell M."/>
            <person name="Tisserat N."/>
            <person name="Buell C.R."/>
        </authorList>
    </citation>
    <scope>NUCLEOTIDE SEQUENCE</scope>
    <source>
        <strain evidence="3">DAOM:BR144</strain>
    </source>
</reference>
<reference evidence="3" key="2">
    <citation type="submission" date="2010-04" db="EMBL/GenBank/DDBJ databases">
        <authorList>
            <person name="Buell R."/>
            <person name="Hamilton J."/>
            <person name="Hostetler J."/>
        </authorList>
    </citation>
    <scope>NUCLEOTIDE SEQUENCE [LARGE SCALE GENOMIC DNA]</scope>
    <source>
        <strain evidence="3">DAOM:BR144</strain>
    </source>
</reference>
<keyword evidence="1" id="KW-0472">Membrane</keyword>
<dbReference type="InParanoid" id="K3WD40"/>
<dbReference type="VEuPathDB" id="FungiDB:PYU1_G002878"/>
<keyword evidence="1" id="KW-1133">Transmembrane helix</keyword>
<keyword evidence="1" id="KW-0812">Transmembrane</keyword>
<evidence type="ECO:0000256" key="1">
    <source>
        <dbReference type="SAM" id="Phobius"/>
    </source>
</evidence>
<keyword evidence="3" id="KW-1185">Reference proteome</keyword>
<reference evidence="2" key="3">
    <citation type="submission" date="2015-02" db="UniProtKB">
        <authorList>
            <consortium name="EnsemblProtists"/>
        </authorList>
    </citation>
    <scope>IDENTIFICATION</scope>
    <source>
        <strain evidence="2">DAOM BR144</strain>
    </source>
</reference>
<dbReference type="OMA" id="HEDDCAQ"/>
<name>K3WD40_GLOUD</name>
<dbReference type="EMBL" id="GL376628">
    <property type="status" value="NOT_ANNOTATED_CDS"/>
    <property type="molecule type" value="Genomic_DNA"/>
</dbReference>
<evidence type="ECO:0000313" key="2">
    <source>
        <dbReference type="EnsemblProtists" id="PYU1_T002881"/>
    </source>
</evidence>
<accession>K3WD40</accession>
<evidence type="ECO:0000313" key="3">
    <source>
        <dbReference type="Proteomes" id="UP000019132"/>
    </source>
</evidence>
<dbReference type="eggNOG" id="ENOG502SPFT">
    <property type="taxonomic scope" value="Eukaryota"/>
</dbReference>
<dbReference type="HOGENOM" id="CLU_981701_0_0_1"/>
<sequence length="284" mass="31215">MPSRSELLFVICVAVALVLYVVASIYAFFHPIFVPLPLLSTLQTPFDMSNVTVAITSPQNDSILQQSAPTVIEWTLADYPMQVIEMHGPEVFHYRVFVNDVQILYEIGLLNHSAPPGGLEDHTTAHSTTPGIQDAVPAPRRATFNTTIRHRVAAAHLSNFGTYNIRVEVQFLIPGSEDGMQTLTQSVTVTKALEVYRTLELLSPSNGSTFAQGESVLLEYKATHVNELEIVIDGSLSALVRNIDDGKFLLRGLGAGTHTIQLRGYDVHDNTIPSSEDVHVMHVQ</sequence>
<organism evidence="2 3">
    <name type="scientific">Globisporangium ultimum (strain ATCC 200006 / CBS 805.95 / DAOM BR144)</name>
    <name type="common">Pythium ultimum</name>
    <dbReference type="NCBI Taxonomy" id="431595"/>
    <lineage>
        <taxon>Eukaryota</taxon>
        <taxon>Sar</taxon>
        <taxon>Stramenopiles</taxon>
        <taxon>Oomycota</taxon>
        <taxon>Peronosporomycetes</taxon>
        <taxon>Pythiales</taxon>
        <taxon>Pythiaceae</taxon>
        <taxon>Globisporangium</taxon>
    </lineage>
</organism>
<dbReference type="Proteomes" id="UP000019132">
    <property type="component" value="Unassembled WGS sequence"/>
</dbReference>
<dbReference type="EnsemblProtists" id="PYU1_T002881">
    <property type="protein sequence ID" value="PYU1_T002881"/>
    <property type="gene ID" value="PYU1_G002878"/>
</dbReference>
<protein>
    <submittedName>
        <fullName evidence="2">Uncharacterized protein</fullName>
    </submittedName>
</protein>
<feature type="transmembrane region" description="Helical" evidence="1">
    <location>
        <begin position="7"/>
        <end position="29"/>
    </location>
</feature>
<dbReference type="AlphaFoldDB" id="K3WD40"/>
<proteinExistence type="predicted"/>